<dbReference type="STRING" id="47866.GA0074694_0043"/>
<accession>A0A1C6R792</accession>
<name>A0A1C6R792_9ACTN</name>
<sequence>MNLAAVALIALALGIIVGITLGIPLGRRVERVAWHADAALARARVTGWLIRDLAGLAATAALVIAVAAFVVWALLGRRGA</sequence>
<keyword evidence="1" id="KW-0812">Transmembrane</keyword>
<proteinExistence type="predicted"/>
<keyword evidence="1" id="KW-0472">Membrane</keyword>
<evidence type="ECO:0000313" key="2">
    <source>
        <dbReference type="EMBL" id="SCL12869.1"/>
    </source>
</evidence>
<dbReference type="Proteomes" id="UP000198906">
    <property type="component" value="Unassembled WGS sequence"/>
</dbReference>
<organism evidence="2 3">
    <name type="scientific">Micromonospora inyonensis</name>
    <dbReference type="NCBI Taxonomy" id="47866"/>
    <lineage>
        <taxon>Bacteria</taxon>
        <taxon>Bacillati</taxon>
        <taxon>Actinomycetota</taxon>
        <taxon>Actinomycetes</taxon>
        <taxon>Micromonosporales</taxon>
        <taxon>Micromonosporaceae</taxon>
        <taxon>Micromonospora</taxon>
    </lineage>
</organism>
<evidence type="ECO:0000313" key="3">
    <source>
        <dbReference type="Proteomes" id="UP000198906"/>
    </source>
</evidence>
<gene>
    <name evidence="2" type="ORF">GA0074694_0043</name>
</gene>
<dbReference type="AlphaFoldDB" id="A0A1C6R792"/>
<keyword evidence="3" id="KW-1185">Reference proteome</keyword>
<reference evidence="3" key="1">
    <citation type="submission" date="2016-06" db="EMBL/GenBank/DDBJ databases">
        <authorList>
            <person name="Varghese N."/>
        </authorList>
    </citation>
    <scope>NUCLEOTIDE SEQUENCE [LARGE SCALE GENOMIC DNA]</scope>
    <source>
        <strain evidence="3">DSM 46123</strain>
    </source>
</reference>
<keyword evidence="1" id="KW-1133">Transmembrane helix</keyword>
<dbReference type="EMBL" id="FMHU01000001">
    <property type="protein sequence ID" value="SCL12869.1"/>
    <property type="molecule type" value="Genomic_DNA"/>
</dbReference>
<protein>
    <submittedName>
        <fullName evidence="2">Uncharacterized protein</fullName>
    </submittedName>
</protein>
<feature type="transmembrane region" description="Helical" evidence="1">
    <location>
        <begin position="53"/>
        <end position="75"/>
    </location>
</feature>
<evidence type="ECO:0000256" key="1">
    <source>
        <dbReference type="SAM" id="Phobius"/>
    </source>
</evidence>